<name>A0A0K6GJN0_9BACL</name>
<evidence type="ECO:0000313" key="2">
    <source>
        <dbReference type="Proteomes" id="UP000182738"/>
    </source>
</evidence>
<dbReference type="RefSeq" id="WP_209424206.1">
    <property type="nucleotide sequence ID" value="NZ_BAABDZ010000019.1"/>
</dbReference>
<keyword evidence="2" id="KW-1185">Reference proteome</keyword>
<sequence length="150" mass="17184">MTLWQSFLNEVLAYHYSICSPHRSSLTLLKGIERATSSFSIASFDSPVTYYKTIAQMTDYLLRFVANDQSFVHILDARDAFITASCTSHIGVAPLCMDVFVVDRISLFDAFQQFENHFGHKPKTVRIYHIMKNRLSYVTFASETYCKKTG</sequence>
<proteinExistence type="predicted"/>
<protein>
    <recommendedName>
        <fullName evidence="3">Diverged REC-like domain-containing protein</fullName>
    </recommendedName>
</protein>
<evidence type="ECO:0000313" key="1">
    <source>
        <dbReference type="EMBL" id="CUA78925.1"/>
    </source>
</evidence>
<dbReference type="Proteomes" id="UP000182738">
    <property type="component" value="Unassembled WGS sequence"/>
</dbReference>
<organism evidence="1 2">
    <name type="scientific">Anoxybacillus suryakundensis</name>
    <dbReference type="NCBI Taxonomy" id="1325335"/>
    <lineage>
        <taxon>Bacteria</taxon>
        <taxon>Bacillati</taxon>
        <taxon>Bacillota</taxon>
        <taxon>Bacilli</taxon>
        <taxon>Bacillales</taxon>
        <taxon>Anoxybacillaceae</taxon>
        <taxon>Anoxybacillus</taxon>
    </lineage>
</organism>
<evidence type="ECO:0008006" key="3">
    <source>
        <dbReference type="Google" id="ProtNLM"/>
    </source>
</evidence>
<reference evidence="2" key="1">
    <citation type="submission" date="2015-08" db="EMBL/GenBank/DDBJ databases">
        <authorList>
            <person name="Varghese N."/>
        </authorList>
    </citation>
    <scope>NUCLEOTIDE SEQUENCE [LARGE SCALE GENOMIC DNA]</scope>
    <source>
        <strain evidence="2">DSM 27374</strain>
    </source>
</reference>
<accession>A0A0K6GJN0</accession>
<gene>
    <name evidence="1" type="ORF">Ga0061060_101239</name>
</gene>
<dbReference type="AlphaFoldDB" id="A0A0K6GJN0"/>
<dbReference type="EMBL" id="CYGZ01000001">
    <property type="protein sequence ID" value="CUA78925.1"/>
    <property type="molecule type" value="Genomic_DNA"/>
</dbReference>